<comment type="caution">
    <text evidence="11">The sequence shown here is derived from an EMBL/GenBank/DDBJ whole genome shotgun (WGS) entry which is preliminary data.</text>
</comment>
<feature type="domain" description="AAA+ ATPase" evidence="10">
    <location>
        <begin position="283"/>
        <end position="432"/>
    </location>
</feature>
<dbReference type="SUPFAM" id="SSF52540">
    <property type="entry name" value="P-loop containing nucleoside triphosphate hydrolases"/>
    <property type="match status" value="1"/>
</dbReference>
<keyword evidence="5 8" id="KW-0067">ATP-binding</keyword>
<evidence type="ECO:0000256" key="5">
    <source>
        <dbReference type="ARBA" id="ARBA00022840"/>
    </source>
</evidence>
<evidence type="ECO:0000256" key="2">
    <source>
        <dbReference type="ARBA" id="ARBA00022490"/>
    </source>
</evidence>
<evidence type="ECO:0000256" key="4">
    <source>
        <dbReference type="ARBA" id="ARBA00022741"/>
    </source>
</evidence>
<keyword evidence="6" id="KW-0206">Cytoskeleton</keyword>
<dbReference type="SMART" id="SM00382">
    <property type="entry name" value="AAA"/>
    <property type="match status" value="1"/>
</dbReference>
<dbReference type="InterPro" id="IPR041569">
    <property type="entry name" value="AAA_lid_3"/>
</dbReference>
<evidence type="ECO:0000313" key="12">
    <source>
        <dbReference type="Proteomes" id="UP001530293"/>
    </source>
</evidence>
<dbReference type="InterPro" id="IPR027417">
    <property type="entry name" value="P-loop_NTPase"/>
</dbReference>
<keyword evidence="3" id="KW-0493">Microtubule</keyword>
<dbReference type="InterPro" id="IPR003593">
    <property type="entry name" value="AAA+_ATPase"/>
</dbReference>
<dbReference type="SMART" id="SM00667">
    <property type="entry name" value="LisH"/>
    <property type="match status" value="1"/>
</dbReference>
<dbReference type="AlphaFoldDB" id="A0ABD3LYR0"/>
<proteinExistence type="inferred from homology"/>
<dbReference type="PROSITE" id="PS50896">
    <property type="entry name" value="LISH"/>
    <property type="match status" value="1"/>
</dbReference>
<keyword evidence="7" id="KW-0413">Isomerase</keyword>
<evidence type="ECO:0000256" key="6">
    <source>
        <dbReference type="ARBA" id="ARBA00023212"/>
    </source>
</evidence>
<evidence type="ECO:0000259" key="10">
    <source>
        <dbReference type="SMART" id="SM00382"/>
    </source>
</evidence>
<dbReference type="CDD" id="cd19509">
    <property type="entry name" value="RecA-like_VPS4-like"/>
    <property type="match status" value="1"/>
</dbReference>
<dbReference type="InterPro" id="IPR006594">
    <property type="entry name" value="LisH"/>
</dbReference>
<dbReference type="EMBL" id="JALLBG020000286">
    <property type="protein sequence ID" value="KAL3756905.1"/>
    <property type="molecule type" value="Genomic_DNA"/>
</dbReference>
<sequence length="548" mass="60497">MSSLAAIKAASHSRSLDDKANTERQRDILVLILSHLKSQGYIETATALLNESQSSESLARYDIADNVDLLQVLKEYDEYYKMKFGRRPVFCRCNTNSSIPKGMNGGDRTSTSDGSEAVASSTRPTHRGGNKRRSISTDLGRRSIDHALLPSSSTNQATTATAVNTCHKRPLHEDDSNNENHPGIIRGIALNSSPTSSHQQNDTTDPHEHEPRNAAAALKPMPNFDGDPELRSLAMSIRRDIVQDCPRVHWNDIVGLDDAKRLLQETIILPRKYPELFTGIRSPWKSVLLYGMPGTGKTLLAKAVATEGNSTFFNISASSIVSKFRGDSEKLIRMMFDLARHYSPSTIFIDEVDAVMCHRGGGGFGSTMNEGSSSEHEGSRRMKTELLVQMDGLLAAKNNSGVFVLAASNLPWDLDPAFLRRMEKRIMIPLPNAECRKEIICAQLSPFSSIFSKDEFLTSAASLVDGFSGSDLKALCKEVAMRPLRRILNDSRVLDGTLNGSENMSLLMKRYPITAQDFHDAIATVNHSTSAELCDRYRKWMDAHGSSC</sequence>
<feature type="region of interest" description="Disordered" evidence="9">
    <location>
        <begin position="96"/>
        <end position="142"/>
    </location>
</feature>
<dbReference type="InterPro" id="IPR003959">
    <property type="entry name" value="ATPase_AAA_core"/>
</dbReference>
<evidence type="ECO:0000313" key="11">
    <source>
        <dbReference type="EMBL" id="KAL3756905.1"/>
    </source>
</evidence>
<dbReference type="PANTHER" id="PTHR23074:SF78">
    <property type="entry name" value="KATANIN P60 ATPASE-CONTAINING SUBUNIT A-LIKE 2"/>
    <property type="match status" value="1"/>
</dbReference>
<comment type="similarity">
    <text evidence="8">Belongs to the AAA ATPase family.</text>
</comment>
<evidence type="ECO:0000256" key="3">
    <source>
        <dbReference type="ARBA" id="ARBA00022701"/>
    </source>
</evidence>
<dbReference type="Pfam" id="PF00004">
    <property type="entry name" value="AAA"/>
    <property type="match status" value="1"/>
</dbReference>
<dbReference type="InterPro" id="IPR003960">
    <property type="entry name" value="ATPase_AAA_CS"/>
</dbReference>
<keyword evidence="4 8" id="KW-0547">Nucleotide-binding</keyword>
<feature type="compositionally biased region" description="Polar residues" evidence="9">
    <location>
        <begin position="190"/>
        <end position="203"/>
    </location>
</feature>
<keyword evidence="2" id="KW-0963">Cytoplasm</keyword>
<feature type="compositionally biased region" description="Basic residues" evidence="9">
    <location>
        <begin position="124"/>
        <end position="134"/>
    </location>
</feature>
<gene>
    <name evidence="11" type="ORF">ACHAWU_005909</name>
</gene>
<dbReference type="GO" id="GO:0000922">
    <property type="term" value="C:spindle pole"/>
    <property type="evidence" value="ECO:0007669"/>
    <property type="project" value="UniProtKB-SubCell"/>
</dbReference>
<accession>A0ABD3LYR0</accession>
<dbReference type="PANTHER" id="PTHR23074">
    <property type="entry name" value="AAA DOMAIN-CONTAINING"/>
    <property type="match status" value="1"/>
</dbReference>
<dbReference type="FunFam" id="3.40.50.300:FF:000159">
    <property type="entry name" value="Katanin p60 ATPase-containing subunit A1"/>
    <property type="match status" value="1"/>
</dbReference>
<organism evidence="11 12">
    <name type="scientific">Discostella pseudostelligera</name>
    <dbReference type="NCBI Taxonomy" id="259834"/>
    <lineage>
        <taxon>Eukaryota</taxon>
        <taxon>Sar</taxon>
        <taxon>Stramenopiles</taxon>
        <taxon>Ochrophyta</taxon>
        <taxon>Bacillariophyta</taxon>
        <taxon>Coscinodiscophyceae</taxon>
        <taxon>Thalassiosirophycidae</taxon>
        <taxon>Stephanodiscales</taxon>
        <taxon>Stephanodiscaceae</taxon>
        <taxon>Discostella</taxon>
    </lineage>
</organism>
<feature type="region of interest" description="Disordered" evidence="9">
    <location>
        <begin position="169"/>
        <end position="227"/>
    </location>
</feature>
<dbReference type="Gene3D" id="3.40.50.300">
    <property type="entry name" value="P-loop containing nucleotide triphosphate hydrolases"/>
    <property type="match status" value="1"/>
</dbReference>
<comment type="subcellular location">
    <subcellularLocation>
        <location evidence="1">Cytoplasm</location>
        <location evidence="1">Cytoskeleton</location>
        <location evidence="1">Spindle pole</location>
    </subcellularLocation>
</comment>
<dbReference type="PROSITE" id="PS00674">
    <property type="entry name" value="AAA"/>
    <property type="match status" value="1"/>
</dbReference>
<name>A0ABD3LYR0_9STRA</name>
<evidence type="ECO:0000256" key="9">
    <source>
        <dbReference type="SAM" id="MobiDB-lite"/>
    </source>
</evidence>
<evidence type="ECO:0000256" key="8">
    <source>
        <dbReference type="RuleBase" id="RU003651"/>
    </source>
</evidence>
<evidence type="ECO:0000256" key="7">
    <source>
        <dbReference type="ARBA" id="ARBA00023235"/>
    </source>
</evidence>
<reference evidence="11 12" key="1">
    <citation type="submission" date="2024-10" db="EMBL/GenBank/DDBJ databases">
        <title>Updated reference genomes for cyclostephanoid diatoms.</title>
        <authorList>
            <person name="Roberts W.R."/>
            <person name="Alverson A.J."/>
        </authorList>
    </citation>
    <scope>NUCLEOTIDE SEQUENCE [LARGE SCALE GENOMIC DNA]</scope>
    <source>
        <strain evidence="11 12">AJA232-27</strain>
    </source>
</reference>
<evidence type="ECO:0000256" key="1">
    <source>
        <dbReference type="ARBA" id="ARBA00004647"/>
    </source>
</evidence>
<dbReference type="GO" id="GO:0016853">
    <property type="term" value="F:isomerase activity"/>
    <property type="evidence" value="ECO:0007669"/>
    <property type="project" value="UniProtKB-KW"/>
</dbReference>
<feature type="compositionally biased region" description="Polar residues" evidence="9">
    <location>
        <begin position="107"/>
        <end position="123"/>
    </location>
</feature>
<dbReference type="Gene3D" id="1.10.8.60">
    <property type="match status" value="1"/>
</dbReference>
<dbReference type="InterPro" id="IPR050304">
    <property type="entry name" value="MT-severing_AAA_ATPase"/>
</dbReference>
<keyword evidence="12" id="KW-1185">Reference proteome</keyword>
<dbReference type="GO" id="GO:0005524">
    <property type="term" value="F:ATP binding"/>
    <property type="evidence" value="ECO:0007669"/>
    <property type="project" value="UniProtKB-KW"/>
</dbReference>
<protein>
    <recommendedName>
        <fullName evidence="10">AAA+ ATPase domain-containing protein</fullName>
    </recommendedName>
</protein>
<dbReference type="Pfam" id="PF17862">
    <property type="entry name" value="AAA_lid_3"/>
    <property type="match status" value="1"/>
</dbReference>
<dbReference type="GO" id="GO:0005874">
    <property type="term" value="C:microtubule"/>
    <property type="evidence" value="ECO:0007669"/>
    <property type="project" value="UniProtKB-KW"/>
</dbReference>
<dbReference type="Proteomes" id="UP001530293">
    <property type="component" value="Unassembled WGS sequence"/>
</dbReference>